<reference evidence="2 3" key="1">
    <citation type="journal article" date="2013" name="Int. J. Syst. Evol. Microbiol.">
        <title>Hoeflea suaedae sp. nov., an endophytic bacterium isolated from the root of the halophyte Suaeda maritima.</title>
        <authorList>
            <person name="Chung E.J."/>
            <person name="Park J.A."/>
            <person name="Pramanik P."/>
            <person name="Bibi F."/>
            <person name="Jeon C.O."/>
            <person name="Chung Y.R."/>
        </authorList>
    </citation>
    <scope>NUCLEOTIDE SEQUENCE [LARGE SCALE GENOMIC DNA]</scope>
    <source>
        <strain evidence="2 3">YC6898</strain>
    </source>
</reference>
<protein>
    <submittedName>
        <fullName evidence="2">Endonuclease/exonuclease/phosphatase family protein</fullName>
    </submittedName>
</protein>
<sequence length="266" mass="29307">MRIMSLNAWGGTMHAQLLSYLGNSAPEVLCLQEIIDSPETDRAWLEYRDKDHVLPQQANLFTEIRRALPHHEAYFCPAAQGDLWDGDRPVPSRWGLATFVHRSSAVIGQALGFVHKGYGADGFGAHPRSRNAHAIRLFDHVGERAVVVSHMQGLRDLGGKGDTPERLEQAKRFLALTRQIAVPGDRVVMCGDFNVEPDSATLRLLAEAGMEELVTGRGFEGTRTSSYAKAGKFADYMLVDDAAAVKSFDVIRSPEVSDHCPLIVEL</sequence>
<dbReference type="GO" id="GO:0004519">
    <property type="term" value="F:endonuclease activity"/>
    <property type="evidence" value="ECO:0007669"/>
    <property type="project" value="UniProtKB-KW"/>
</dbReference>
<dbReference type="AlphaFoldDB" id="A0A4V3A7L1"/>
<keyword evidence="2" id="KW-0378">Hydrolase</keyword>
<organism evidence="2 3">
    <name type="scientific">Pseudohoeflea suaedae</name>
    <dbReference type="NCBI Taxonomy" id="877384"/>
    <lineage>
        <taxon>Bacteria</taxon>
        <taxon>Pseudomonadati</taxon>
        <taxon>Pseudomonadota</taxon>
        <taxon>Alphaproteobacteria</taxon>
        <taxon>Hyphomicrobiales</taxon>
        <taxon>Rhizobiaceae</taxon>
        <taxon>Pseudohoeflea</taxon>
    </lineage>
</organism>
<keyword evidence="2" id="KW-0269">Exonuclease</keyword>
<evidence type="ECO:0000313" key="3">
    <source>
        <dbReference type="Proteomes" id="UP000295131"/>
    </source>
</evidence>
<name>A0A4V3A7L1_9HYPH</name>
<dbReference type="Gene3D" id="3.60.10.10">
    <property type="entry name" value="Endonuclease/exonuclease/phosphatase"/>
    <property type="match status" value="1"/>
</dbReference>
<keyword evidence="3" id="KW-1185">Reference proteome</keyword>
<dbReference type="Pfam" id="PF03372">
    <property type="entry name" value="Exo_endo_phos"/>
    <property type="match status" value="1"/>
</dbReference>
<gene>
    <name evidence="2" type="ORF">E2A64_09090</name>
</gene>
<keyword evidence="2" id="KW-0540">Nuclease</keyword>
<dbReference type="SUPFAM" id="SSF56219">
    <property type="entry name" value="DNase I-like"/>
    <property type="match status" value="1"/>
</dbReference>
<dbReference type="EMBL" id="SMSI01000001">
    <property type="protein sequence ID" value="TDH39205.1"/>
    <property type="molecule type" value="Genomic_DNA"/>
</dbReference>
<evidence type="ECO:0000259" key="1">
    <source>
        <dbReference type="Pfam" id="PF03372"/>
    </source>
</evidence>
<keyword evidence="2" id="KW-0255">Endonuclease</keyword>
<feature type="domain" description="Endonuclease/exonuclease/phosphatase" evidence="1">
    <location>
        <begin position="4"/>
        <end position="259"/>
    </location>
</feature>
<accession>A0A4V3A7L1</accession>
<proteinExistence type="predicted"/>
<dbReference type="Proteomes" id="UP000295131">
    <property type="component" value="Unassembled WGS sequence"/>
</dbReference>
<dbReference type="InterPro" id="IPR036691">
    <property type="entry name" value="Endo/exonu/phosph_ase_sf"/>
</dbReference>
<evidence type="ECO:0000313" key="2">
    <source>
        <dbReference type="EMBL" id="TDH39205.1"/>
    </source>
</evidence>
<dbReference type="InterPro" id="IPR005135">
    <property type="entry name" value="Endo/exonuclease/phosphatase"/>
</dbReference>
<dbReference type="OrthoDB" id="4446218at2"/>
<dbReference type="GO" id="GO:0004527">
    <property type="term" value="F:exonuclease activity"/>
    <property type="evidence" value="ECO:0007669"/>
    <property type="project" value="UniProtKB-KW"/>
</dbReference>
<comment type="caution">
    <text evidence="2">The sequence shown here is derived from an EMBL/GenBank/DDBJ whole genome shotgun (WGS) entry which is preliminary data.</text>
</comment>
<dbReference type="RefSeq" id="WP_133284036.1">
    <property type="nucleotide sequence ID" value="NZ_SMSI01000001.1"/>
</dbReference>